<gene>
    <name evidence="2" type="ordered locus">Cseg_0943</name>
</gene>
<accession>D5VF30</accession>
<dbReference type="EMBL" id="CP002008">
    <property type="protein sequence ID" value="ADG09448.1"/>
    <property type="molecule type" value="Genomic_DNA"/>
</dbReference>
<feature type="region of interest" description="Disordered" evidence="1">
    <location>
        <begin position="34"/>
        <end position="56"/>
    </location>
</feature>
<dbReference type="AlphaFoldDB" id="D5VF30"/>
<protein>
    <submittedName>
        <fullName evidence="2">Uncharacterized protein</fullName>
    </submittedName>
</protein>
<dbReference type="KEGG" id="cse:Cseg_0943"/>
<organism evidence="2 3">
    <name type="scientific">Caulobacter segnis (strain ATCC 21756 / DSM 7131 / JCM 7823 / NBRC 15250 / LMG 17158 / TK0059)</name>
    <name type="common">Mycoplana segnis</name>
    <dbReference type="NCBI Taxonomy" id="509190"/>
    <lineage>
        <taxon>Bacteria</taxon>
        <taxon>Pseudomonadati</taxon>
        <taxon>Pseudomonadota</taxon>
        <taxon>Alphaproteobacteria</taxon>
        <taxon>Caulobacterales</taxon>
        <taxon>Caulobacteraceae</taxon>
        <taxon>Caulobacter</taxon>
    </lineage>
</organism>
<name>D5VF30_CAUST</name>
<sequence length="56" mass="6207">MVLRTTGVSVLASMMSADRCRRGAREQDLSWLLHGPSDPEVVETEELEPPRLLAAE</sequence>
<dbReference type="Proteomes" id="UP000002629">
    <property type="component" value="Chromosome"/>
</dbReference>
<dbReference type="HOGENOM" id="CLU_3005723_0_0_5"/>
<reference evidence="3" key="1">
    <citation type="journal article" date="2011" name="J. Bacteriol.">
        <title>Genome sequences of eight morphologically diverse alphaproteobacteria.</title>
        <authorList>
            <consortium name="US DOE Joint Genome Institute"/>
            <person name="Brown P.J."/>
            <person name="Kysela D.T."/>
            <person name="Buechlein A."/>
            <person name="Hemmerich C."/>
            <person name="Brun Y.V."/>
        </authorList>
    </citation>
    <scope>NUCLEOTIDE SEQUENCE [LARGE SCALE GENOMIC DNA]</scope>
    <source>
        <strain evidence="3">ATCC 21756 / DSM 7131 / JCM 7823 / NBRC 15250 / LMG 17158 / TK0059</strain>
    </source>
</reference>
<evidence type="ECO:0000256" key="1">
    <source>
        <dbReference type="SAM" id="MobiDB-lite"/>
    </source>
</evidence>
<dbReference type="RefSeq" id="WP_013078115.1">
    <property type="nucleotide sequence ID" value="NC_014100.1"/>
</dbReference>
<proteinExistence type="predicted"/>
<evidence type="ECO:0000313" key="3">
    <source>
        <dbReference type="Proteomes" id="UP000002629"/>
    </source>
</evidence>
<evidence type="ECO:0000313" key="2">
    <source>
        <dbReference type="EMBL" id="ADG09448.1"/>
    </source>
</evidence>